<dbReference type="Proteomes" id="UP000077381">
    <property type="component" value="Unassembled WGS sequence"/>
</dbReference>
<evidence type="ECO:0000313" key="2">
    <source>
        <dbReference type="Proteomes" id="UP000077381"/>
    </source>
</evidence>
<sequence>MTAELQRVVDELRAAMSGQSEWRMMNSLPAGARRDELGSALPASYREFLEVVNGATCGDVTVFGVPTVDGMQFHADPVPGAAVVLGRDEWFCCGVIADEPFFVNRATGEVWYFPDTGVQWWMSSSFERAADDFTSFFLRWVAGPEYVRLSATGRDDQWADLLSHVGRLEQGPAE</sequence>
<proteinExistence type="predicted"/>
<gene>
    <name evidence="1" type="ORF">STSP_35240</name>
</gene>
<dbReference type="OrthoDB" id="4184376at2"/>
<dbReference type="SUPFAM" id="SSF160631">
    <property type="entry name" value="SMI1/KNR4-like"/>
    <property type="match status" value="1"/>
</dbReference>
<dbReference type="InterPro" id="IPR037883">
    <property type="entry name" value="Knr4/Smi1-like_sf"/>
</dbReference>
<keyword evidence="2" id="KW-1185">Reference proteome</keyword>
<reference evidence="1 2" key="1">
    <citation type="submission" date="2015-12" db="EMBL/GenBank/DDBJ databases">
        <title>Genome sequence of Streptomyces sp. G25.</title>
        <authorList>
            <person name="Poehlein A."/>
            <person name="Roettig A."/>
            <person name="Hiessl S."/>
            <person name="Hauschild P."/>
            <person name="Schauer J."/>
            <person name="Madkour M.H."/>
            <person name="Al-Ansari A.M."/>
            <person name="Almakishah N.H."/>
            <person name="Steinbuechel A."/>
            <person name="Daniel R."/>
        </authorList>
    </citation>
    <scope>NUCLEOTIDE SEQUENCE [LARGE SCALE GENOMIC DNA]</scope>
    <source>
        <strain evidence="2">G25(2015)</strain>
    </source>
</reference>
<dbReference type="PATRIC" id="fig|1716141.3.peg.3699"/>
<dbReference type="AlphaFoldDB" id="A0A177HRI9"/>
<dbReference type="RefSeq" id="WP_067278489.1">
    <property type="nucleotide sequence ID" value="NZ_LOHS01000081.1"/>
</dbReference>
<dbReference type="EMBL" id="LOHS01000081">
    <property type="protein sequence ID" value="OAH13199.1"/>
    <property type="molecule type" value="Genomic_DNA"/>
</dbReference>
<accession>A0A177HRI9</accession>
<evidence type="ECO:0008006" key="3">
    <source>
        <dbReference type="Google" id="ProtNLM"/>
    </source>
</evidence>
<comment type="caution">
    <text evidence="1">The sequence shown here is derived from an EMBL/GenBank/DDBJ whole genome shotgun (WGS) entry which is preliminary data.</text>
</comment>
<name>A0A177HRI9_9ACTN</name>
<dbReference type="STRING" id="1716141.STSP_35240"/>
<protein>
    <recommendedName>
        <fullName evidence="3">Knr4/Smi1-like domain-containing protein</fullName>
    </recommendedName>
</protein>
<evidence type="ECO:0000313" key="1">
    <source>
        <dbReference type="EMBL" id="OAH13199.1"/>
    </source>
</evidence>
<organism evidence="1 2">
    <name type="scientific">Streptomyces jeddahensis</name>
    <dbReference type="NCBI Taxonomy" id="1716141"/>
    <lineage>
        <taxon>Bacteria</taxon>
        <taxon>Bacillati</taxon>
        <taxon>Actinomycetota</taxon>
        <taxon>Actinomycetes</taxon>
        <taxon>Kitasatosporales</taxon>
        <taxon>Streptomycetaceae</taxon>
        <taxon>Streptomyces</taxon>
    </lineage>
</organism>